<feature type="compositionally biased region" description="Basic and acidic residues" evidence="1">
    <location>
        <begin position="75"/>
        <end position="89"/>
    </location>
</feature>
<feature type="non-terminal residue" evidence="2">
    <location>
        <position position="303"/>
    </location>
</feature>
<name>K0TDZ3_THAOC</name>
<organism evidence="2 3">
    <name type="scientific">Thalassiosira oceanica</name>
    <name type="common">Marine diatom</name>
    <dbReference type="NCBI Taxonomy" id="159749"/>
    <lineage>
        <taxon>Eukaryota</taxon>
        <taxon>Sar</taxon>
        <taxon>Stramenopiles</taxon>
        <taxon>Ochrophyta</taxon>
        <taxon>Bacillariophyta</taxon>
        <taxon>Coscinodiscophyceae</taxon>
        <taxon>Thalassiosirophycidae</taxon>
        <taxon>Thalassiosirales</taxon>
        <taxon>Thalassiosiraceae</taxon>
        <taxon>Thalassiosira</taxon>
    </lineage>
</organism>
<proteinExistence type="predicted"/>
<feature type="region of interest" description="Disordered" evidence="1">
    <location>
        <begin position="226"/>
        <end position="303"/>
    </location>
</feature>
<feature type="region of interest" description="Disordered" evidence="1">
    <location>
        <begin position="1"/>
        <end position="21"/>
    </location>
</feature>
<dbReference type="EMBL" id="AGNL01010889">
    <property type="protein sequence ID" value="EJK68747.1"/>
    <property type="molecule type" value="Genomic_DNA"/>
</dbReference>
<gene>
    <name evidence="2" type="ORF">THAOC_10047</name>
</gene>
<feature type="compositionally biased region" description="Low complexity" evidence="1">
    <location>
        <begin position="271"/>
        <end position="290"/>
    </location>
</feature>
<evidence type="ECO:0000313" key="3">
    <source>
        <dbReference type="Proteomes" id="UP000266841"/>
    </source>
</evidence>
<sequence>MSSASSLPNCPTVSRTACSSHSAVLSSTSWSMKTALGRNLSRMMASSSRRGAGPPVGRRGRLAGLVDEPPPGACEDLREGVGRRGRGLDDDAHESHLALAEGVALHPRGDLPLGEGGGVPVGEEAVRLVARRRLGHGVEEELVPRVRPKEGLDRRELGLEVQREGQRDGPGGAGFRVVLAVLAPLLLPALALLDGVLGQSRREHPVHEELGREEHPAAAVRAVVVRREDEPPEQGVRPLERVRGVLRPEAQPPHRPHHPGGVEAEAGGGRSSPAIRAQSAPPSSPATTSRTAERRASSSMSGP</sequence>
<dbReference type="AlphaFoldDB" id="K0TDZ3"/>
<keyword evidence="3" id="KW-1185">Reference proteome</keyword>
<feature type="compositionally biased region" description="Low complexity" evidence="1">
    <location>
        <begin position="42"/>
        <end position="66"/>
    </location>
</feature>
<comment type="caution">
    <text evidence="2">The sequence shown here is derived from an EMBL/GenBank/DDBJ whole genome shotgun (WGS) entry which is preliminary data.</text>
</comment>
<protein>
    <submittedName>
        <fullName evidence="2">Uncharacterized protein</fullName>
    </submittedName>
</protein>
<accession>K0TDZ3</accession>
<reference evidence="2 3" key="1">
    <citation type="journal article" date="2012" name="Genome Biol.">
        <title>Genome and low-iron response of an oceanic diatom adapted to chronic iron limitation.</title>
        <authorList>
            <person name="Lommer M."/>
            <person name="Specht M."/>
            <person name="Roy A.S."/>
            <person name="Kraemer L."/>
            <person name="Andreson R."/>
            <person name="Gutowska M.A."/>
            <person name="Wolf J."/>
            <person name="Bergner S.V."/>
            <person name="Schilhabel M.B."/>
            <person name="Klostermeier U.C."/>
            <person name="Beiko R.G."/>
            <person name="Rosenstiel P."/>
            <person name="Hippler M."/>
            <person name="Laroche J."/>
        </authorList>
    </citation>
    <scope>NUCLEOTIDE SEQUENCE [LARGE SCALE GENOMIC DNA]</scope>
    <source>
        <strain evidence="2 3">CCMP1005</strain>
    </source>
</reference>
<feature type="region of interest" description="Disordered" evidence="1">
    <location>
        <begin position="42"/>
        <end position="89"/>
    </location>
</feature>
<dbReference type="Proteomes" id="UP000266841">
    <property type="component" value="Unassembled WGS sequence"/>
</dbReference>
<evidence type="ECO:0000256" key="1">
    <source>
        <dbReference type="SAM" id="MobiDB-lite"/>
    </source>
</evidence>
<evidence type="ECO:0000313" key="2">
    <source>
        <dbReference type="EMBL" id="EJK68747.1"/>
    </source>
</evidence>